<accession>A0A8S5Q3G0</accession>
<evidence type="ECO:0000313" key="1">
    <source>
        <dbReference type="EMBL" id="DAE13871.1"/>
    </source>
</evidence>
<organism evidence="1">
    <name type="scientific">Myoviridae sp. ctAys2</name>
    <dbReference type="NCBI Taxonomy" id="2825044"/>
    <lineage>
        <taxon>Viruses</taxon>
        <taxon>Duplodnaviria</taxon>
        <taxon>Heunggongvirae</taxon>
        <taxon>Uroviricota</taxon>
        <taxon>Caudoviricetes</taxon>
    </lineage>
</organism>
<sequence length="46" mass="5676">MLKITRNRAERACNFYFKYKRVKRNYIIALRLCINRVEKMCSKCTE</sequence>
<protein>
    <submittedName>
        <fullName evidence="1">Uncharacterized protein</fullName>
    </submittedName>
</protein>
<name>A0A8S5Q3G0_9CAUD</name>
<proteinExistence type="predicted"/>
<dbReference type="EMBL" id="BK015571">
    <property type="protein sequence ID" value="DAE13871.1"/>
    <property type="molecule type" value="Genomic_DNA"/>
</dbReference>
<reference evidence="1" key="1">
    <citation type="journal article" date="2021" name="Proc. Natl. Acad. Sci. U.S.A.">
        <title>A Catalog of Tens of Thousands of Viruses from Human Metagenomes Reveals Hidden Associations with Chronic Diseases.</title>
        <authorList>
            <person name="Tisza M.J."/>
            <person name="Buck C.B."/>
        </authorList>
    </citation>
    <scope>NUCLEOTIDE SEQUENCE</scope>
    <source>
        <strain evidence="1">CtAys2</strain>
    </source>
</reference>